<feature type="compositionally biased region" description="Polar residues" evidence="1">
    <location>
        <begin position="44"/>
        <end position="53"/>
    </location>
</feature>
<dbReference type="Proteomes" id="UP001189429">
    <property type="component" value="Unassembled WGS sequence"/>
</dbReference>
<feature type="compositionally biased region" description="Pro residues" evidence="1">
    <location>
        <begin position="68"/>
        <end position="110"/>
    </location>
</feature>
<gene>
    <name evidence="2" type="ORF">PCOR1329_LOCUS50895</name>
</gene>
<sequence>EKLKEQVRREVDTFVKANGLDADAAAALRAEAPEVQAHVLSRGNLASTRNTGSALAKRIREAKATPAWGPPPMGHPGAPPPPQGAPGYPPPGGYGYGPPPSDYGYGPPPSGYGLPPGDYGYGPPPGGYGYGPPAPGGCPPRPPGDFGGFAPPPGDHGHGPPAGY</sequence>
<evidence type="ECO:0000256" key="1">
    <source>
        <dbReference type="SAM" id="MobiDB-lite"/>
    </source>
</evidence>
<comment type="caution">
    <text evidence="2">The sequence shown here is derived from an EMBL/GenBank/DDBJ whole genome shotgun (WGS) entry which is preliminary data.</text>
</comment>
<protein>
    <submittedName>
        <fullName evidence="2">Uncharacterized protein</fullName>
    </submittedName>
</protein>
<evidence type="ECO:0000313" key="3">
    <source>
        <dbReference type="Proteomes" id="UP001189429"/>
    </source>
</evidence>
<feature type="compositionally biased region" description="Pro residues" evidence="1">
    <location>
        <begin position="122"/>
        <end position="143"/>
    </location>
</feature>
<reference evidence="2" key="1">
    <citation type="submission" date="2023-10" db="EMBL/GenBank/DDBJ databases">
        <authorList>
            <person name="Chen Y."/>
            <person name="Shah S."/>
            <person name="Dougan E. K."/>
            <person name="Thang M."/>
            <person name="Chan C."/>
        </authorList>
    </citation>
    <scope>NUCLEOTIDE SEQUENCE [LARGE SCALE GENOMIC DNA]</scope>
</reference>
<evidence type="ECO:0000313" key="2">
    <source>
        <dbReference type="EMBL" id="CAK0862487.1"/>
    </source>
</evidence>
<organism evidence="2 3">
    <name type="scientific">Prorocentrum cordatum</name>
    <dbReference type="NCBI Taxonomy" id="2364126"/>
    <lineage>
        <taxon>Eukaryota</taxon>
        <taxon>Sar</taxon>
        <taxon>Alveolata</taxon>
        <taxon>Dinophyceae</taxon>
        <taxon>Prorocentrales</taxon>
        <taxon>Prorocentraceae</taxon>
        <taxon>Prorocentrum</taxon>
    </lineage>
</organism>
<feature type="non-terminal residue" evidence="2">
    <location>
        <position position="164"/>
    </location>
</feature>
<keyword evidence="3" id="KW-1185">Reference proteome</keyword>
<dbReference type="PRINTS" id="PR01871">
    <property type="entry name" value="ANNEXINVII"/>
</dbReference>
<dbReference type="EMBL" id="CAUYUJ010016167">
    <property type="protein sequence ID" value="CAK0862487.1"/>
    <property type="molecule type" value="Genomic_DNA"/>
</dbReference>
<proteinExistence type="predicted"/>
<feature type="region of interest" description="Disordered" evidence="1">
    <location>
        <begin position="41"/>
        <end position="164"/>
    </location>
</feature>
<name>A0ABN9UTB4_9DINO</name>
<accession>A0ABN9UTB4</accession>
<feature type="non-terminal residue" evidence="2">
    <location>
        <position position="1"/>
    </location>
</feature>